<gene>
    <name evidence="1" type="ORF">DHETER_LOCUS12104</name>
</gene>
<feature type="non-terminal residue" evidence="1">
    <location>
        <position position="44"/>
    </location>
</feature>
<sequence>MDHATEIFKTLYSRKILPIPEEDSSSTPAMSHVTENCEDFLHDQ</sequence>
<evidence type="ECO:0000313" key="2">
    <source>
        <dbReference type="Proteomes" id="UP000789702"/>
    </source>
</evidence>
<dbReference type="Proteomes" id="UP000789702">
    <property type="component" value="Unassembled WGS sequence"/>
</dbReference>
<accession>A0ACA9PFE3</accession>
<feature type="non-terminal residue" evidence="1">
    <location>
        <position position="1"/>
    </location>
</feature>
<organism evidence="1 2">
    <name type="scientific">Dentiscutata heterogama</name>
    <dbReference type="NCBI Taxonomy" id="1316150"/>
    <lineage>
        <taxon>Eukaryota</taxon>
        <taxon>Fungi</taxon>
        <taxon>Fungi incertae sedis</taxon>
        <taxon>Mucoromycota</taxon>
        <taxon>Glomeromycotina</taxon>
        <taxon>Glomeromycetes</taxon>
        <taxon>Diversisporales</taxon>
        <taxon>Gigasporaceae</taxon>
        <taxon>Dentiscutata</taxon>
    </lineage>
</organism>
<comment type="caution">
    <text evidence="1">The sequence shown here is derived from an EMBL/GenBank/DDBJ whole genome shotgun (WGS) entry which is preliminary data.</text>
</comment>
<keyword evidence="2" id="KW-1185">Reference proteome</keyword>
<protein>
    <submittedName>
        <fullName evidence="1">10244_t:CDS:1</fullName>
    </submittedName>
</protein>
<proteinExistence type="predicted"/>
<dbReference type="EMBL" id="CAJVPU010028697">
    <property type="protein sequence ID" value="CAG8708073.1"/>
    <property type="molecule type" value="Genomic_DNA"/>
</dbReference>
<evidence type="ECO:0000313" key="1">
    <source>
        <dbReference type="EMBL" id="CAG8708073.1"/>
    </source>
</evidence>
<reference evidence="1" key="1">
    <citation type="submission" date="2021-06" db="EMBL/GenBank/DDBJ databases">
        <authorList>
            <person name="Kallberg Y."/>
            <person name="Tangrot J."/>
            <person name="Rosling A."/>
        </authorList>
    </citation>
    <scope>NUCLEOTIDE SEQUENCE</scope>
    <source>
        <strain evidence="1">IL203A</strain>
    </source>
</reference>
<name>A0ACA9PFE3_9GLOM</name>